<dbReference type="SMART" id="SM00388">
    <property type="entry name" value="HisKA"/>
    <property type="match status" value="1"/>
</dbReference>
<dbReference type="AlphaFoldDB" id="A0A261SHN4"/>
<evidence type="ECO:0000256" key="10">
    <source>
        <dbReference type="ARBA" id="ARBA00022777"/>
    </source>
</evidence>
<dbReference type="SUPFAM" id="SSF47384">
    <property type="entry name" value="Homodimeric domain of signal transducing histidine kinase"/>
    <property type="match status" value="1"/>
</dbReference>
<evidence type="ECO:0000256" key="5">
    <source>
        <dbReference type="ARBA" id="ARBA00022519"/>
    </source>
</evidence>
<dbReference type="SUPFAM" id="SSF55874">
    <property type="entry name" value="ATPase domain of HSP90 chaperone/DNA topoisomerase II/histidine kinase"/>
    <property type="match status" value="1"/>
</dbReference>
<keyword evidence="8" id="KW-0812">Transmembrane</keyword>
<comment type="catalytic activity">
    <reaction evidence="1">
        <text>ATP + protein L-histidine = ADP + protein N-phospho-L-histidine.</text>
        <dbReference type="EC" id="2.7.13.3"/>
    </reaction>
</comment>
<dbReference type="SUPFAM" id="SSF55785">
    <property type="entry name" value="PYP-like sensor domain (PAS domain)"/>
    <property type="match status" value="2"/>
</dbReference>
<reference evidence="18 19" key="1">
    <citation type="submission" date="2017-05" db="EMBL/GenBank/DDBJ databases">
        <title>Complete and WGS of Bordetella genogroups.</title>
        <authorList>
            <person name="Spilker T."/>
            <person name="LiPuma J."/>
        </authorList>
    </citation>
    <scope>NUCLEOTIDE SEQUENCE [LARGE SCALE GENOMIC DNA]</scope>
    <source>
        <strain evidence="18 19">AU17610</strain>
    </source>
</reference>
<keyword evidence="13" id="KW-0902">Two-component regulatory system</keyword>
<sequence length="586" mass="63413">MAARTGSRLDIFVATAASVILTLVAYVDSHGLHHVGAPTVRGVVSLAAVGITALLALENLRATRRLAAQARLLDLSHDMIFVRDRKGVITFWNRTAEDVYGWLAREAVGRVADELLQTRYAEPRAAIEVALMSAGRWDGTLRQVTRSGATLTLASRWVVQRDHAGRPMGVMETHTDVTDREAAHAALVKSERRYRRMFDATRIGVVQEDWREVPAELARIAADADGLARHFASHPEAVQRIRRRVRIDAVNPAFLAMVGAGTAPGAPGNVDEVLSPSDRSFAEALTAYARGEPFHEGETDMIRADGTLVPVLFTITYPAPDDPEGCVLVFVVDNTERKHDQDALLQAQAEIAHAARVATLGELTASIAHEVNQPLMAVVTSGDAAMRWLRRDPPDLHEVEVGLERIGSEARRASEIVKRVQAFLRKAPAQHDRLAAGAIIEEAARLVAHEFARERIELRIEVAPDLPEVAGDRIQLQQVLVNLMVNATQAMAGQAGPRLLCVTAARHDDAHLAITLSDTGPGVAPADRERLFAPFYTTKPDGMGMGLAICRSTVQAHGGTLTLNTAPGHGAVFQLTLAVAREGIPA</sequence>
<dbReference type="SMART" id="SM00387">
    <property type="entry name" value="HATPase_c"/>
    <property type="match status" value="1"/>
</dbReference>
<feature type="domain" description="PAS" evidence="17">
    <location>
        <begin position="65"/>
        <end position="110"/>
    </location>
</feature>
<gene>
    <name evidence="18" type="ORF">CEG14_09630</name>
</gene>
<dbReference type="FunFam" id="1.10.287.130:FF:000049">
    <property type="entry name" value="C4-dicarboxylate transport sensor protein DctB"/>
    <property type="match status" value="1"/>
</dbReference>
<evidence type="ECO:0000313" key="19">
    <source>
        <dbReference type="Proteomes" id="UP000217005"/>
    </source>
</evidence>
<protein>
    <recommendedName>
        <fullName evidence="15">C4-dicarboxylate transport sensor protein DctB</fullName>
        <ecNumber evidence="3">2.7.13.3</ecNumber>
    </recommendedName>
</protein>
<keyword evidence="14" id="KW-0472">Membrane</keyword>
<dbReference type="OrthoDB" id="8559580at2"/>
<comment type="subcellular location">
    <subcellularLocation>
        <location evidence="2">Cell inner membrane</location>
        <topology evidence="2">Multi-pass membrane protein</topology>
    </subcellularLocation>
</comment>
<dbReference type="EC" id="2.7.13.3" evidence="3"/>
<dbReference type="InterPro" id="IPR013767">
    <property type="entry name" value="PAS_fold"/>
</dbReference>
<keyword evidence="7" id="KW-0808">Transferase</keyword>
<dbReference type="Gene3D" id="1.10.287.130">
    <property type="match status" value="1"/>
</dbReference>
<dbReference type="InterPro" id="IPR036890">
    <property type="entry name" value="HATPase_C_sf"/>
</dbReference>
<organism evidence="18 19">
    <name type="scientific">Bordetella genomosp. 1</name>
    <dbReference type="NCBI Taxonomy" id="1395607"/>
    <lineage>
        <taxon>Bacteria</taxon>
        <taxon>Pseudomonadati</taxon>
        <taxon>Pseudomonadota</taxon>
        <taxon>Betaproteobacteria</taxon>
        <taxon>Burkholderiales</taxon>
        <taxon>Alcaligenaceae</taxon>
        <taxon>Bordetella</taxon>
    </lineage>
</organism>
<accession>A0A261SHN4</accession>
<keyword evidence="5" id="KW-0997">Cell inner membrane</keyword>
<dbReference type="PRINTS" id="PR00344">
    <property type="entry name" value="BCTRLSENSOR"/>
</dbReference>
<dbReference type="InterPro" id="IPR036097">
    <property type="entry name" value="HisK_dim/P_sf"/>
</dbReference>
<dbReference type="GO" id="GO:0005524">
    <property type="term" value="F:ATP binding"/>
    <property type="evidence" value="ECO:0007669"/>
    <property type="project" value="UniProtKB-KW"/>
</dbReference>
<feature type="domain" description="Histidine kinase" evidence="16">
    <location>
        <begin position="366"/>
        <end position="581"/>
    </location>
</feature>
<evidence type="ECO:0000256" key="4">
    <source>
        <dbReference type="ARBA" id="ARBA00022475"/>
    </source>
</evidence>
<evidence type="ECO:0000256" key="2">
    <source>
        <dbReference type="ARBA" id="ARBA00004429"/>
    </source>
</evidence>
<evidence type="ECO:0000256" key="12">
    <source>
        <dbReference type="ARBA" id="ARBA00022989"/>
    </source>
</evidence>
<evidence type="ECO:0000256" key="11">
    <source>
        <dbReference type="ARBA" id="ARBA00022840"/>
    </source>
</evidence>
<evidence type="ECO:0000256" key="9">
    <source>
        <dbReference type="ARBA" id="ARBA00022741"/>
    </source>
</evidence>
<evidence type="ECO:0000256" key="15">
    <source>
        <dbReference type="ARBA" id="ARBA00073143"/>
    </source>
</evidence>
<dbReference type="EMBL" id="NEVL01000003">
    <property type="protein sequence ID" value="OZI36665.1"/>
    <property type="molecule type" value="Genomic_DNA"/>
</dbReference>
<dbReference type="CDD" id="cd00082">
    <property type="entry name" value="HisKA"/>
    <property type="match status" value="1"/>
</dbReference>
<name>A0A261SHN4_9BORD</name>
<comment type="caution">
    <text evidence="18">The sequence shown here is derived from an EMBL/GenBank/DDBJ whole genome shotgun (WGS) entry which is preliminary data.</text>
</comment>
<dbReference type="Gene3D" id="3.30.450.20">
    <property type="entry name" value="PAS domain"/>
    <property type="match status" value="2"/>
</dbReference>
<evidence type="ECO:0000256" key="8">
    <source>
        <dbReference type="ARBA" id="ARBA00022692"/>
    </source>
</evidence>
<dbReference type="Pfam" id="PF02518">
    <property type="entry name" value="HATPase_c"/>
    <property type="match status" value="1"/>
</dbReference>
<evidence type="ECO:0000256" key="7">
    <source>
        <dbReference type="ARBA" id="ARBA00022679"/>
    </source>
</evidence>
<dbReference type="InterPro" id="IPR000014">
    <property type="entry name" value="PAS"/>
</dbReference>
<dbReference type="PANTHER" id="PTHR43065:SF10">
    <property type="entry name" value="PEROXIDE STRESS-ACTIVATED HISTIDINE KINASE MAK3"/>
    <property type="match status" value="1"/>
</dbReference>
<dbReference type="GO" id="GO:0005886">
    <property type="term" value="C:plasma membrane"/>
    <property type="evidence" value="ECO:0007669"/>
    <property type="project" value="UniProtKB-SubCell"/>
</dbReference>
<keyword evidence="12" id="KW-1133">Transmembrane helix</keyword>
<proteinExistence type="predicted"/>
<dbReference type="PROSITE" id="PS50112">
    <property type="entry name" value="PAS"/>
    <property type="match status" value="1"/>
</dbReference>
<dbReference type="Pfam" id="PF00989">
    <property type="entry name" value="PAS"/>
    <property type="match status" value="1"/>
</dbReference>
<dbReference type="Pfam" id="PF13426">
    <property type="entry name" value="PAS_9"/>
    <property type="match status" value="1"/>
</dbReference>
<keyword evidence="11" id="KW-0067">ATP-binding</keyword>
<keyword evidence="6" id="KW-0597">Phosphoprotein</keyword>
<evidence type="ECO:0000259" key="17">
    <source>
        <dbReference type="PROSITE" id="PS50112"/>
    </source>
</evidence>
<dbReference type="GO" id="GO:0000155">
    <property type="term" value="F:phosphorelay sensor kinase activity"/>
    <property type="evidence" value="ECO:0007669"/>
    <property type="project" value="InterPro"/>
</dbReference>
<dbReference type="InterPro" id="IPR005467">
    <property type="entry name" value="His_kinase_dom"/>
</dbReference>
<dbReference type="GO" id="GO:0006355">
    <property type="term" value="P:regulation of DNA-templated transcription"/>
    <property type="evidence" value="ECO:0007669"/>
    <property type="project" value="InterPro"/>
</dbReference>
<evidence type="ECO:0000256" key="3">
    <source>
        <dbReference type="ARBA" id="ARBA00012438"/>
    </source>
</evidence>
<dbReference type="InterPro" id="IPR003594">
    <property type="entry name" value="HATPase_dom"/>
</dbReference>
<evidence type="ECO:0000256" key="6">
    <source>
        <dbReference type="ARBA" id="ARBA00022553"/>
    </source>
</evidence>
<keyword evidence="10 18" id="KW-0418">Kinase</keyword>
<evidence type="ECO:0000256" key="13">
    <source>
        <dbReference type="ARBA" id="ARBA00023012"/>
    </source>
</evidence>
<evidence type="ECO:0000256" key="14">
    <source>
        <dbReference type="ARBA" id="ARBA00023136"/>
    </source>
</evidence>
<dbReference type="InterPro" id="IPR035965">
    <property type="entry name" value="PAS-like_dom_sf"/>
</dbReference>
<dbReference type="SMART" id="SM00091">
    <property type="entry name" value="PAS"/>
    <property type="match status" value="2"/>
</dbReference>
<keyword evidence="4" id="KW-1003">Cell membrane</keyword>
<dbReference type="InterPro" id="IPR004358">
    <property type="entry name" value="Sig_transdc_His_kin-like_C"/>
</dbReference>
<keyword evidence="9" id="KW-0547">Nucleotide-binding</keyword>
<dbReference type="CDD" id="cd00130">
    <property type="entry name" value="PAS"/>
    <property type="match status" value="1"/>
</dbReference>
<evidence type="ECO:0000313" key="18">
    <source>
        <dbReference type="EMBL" id="OZI36665.1"/>
    </source>
</evidence>
<dbReference type="InterPro" id="IPR003661">
    <property type="entry name" value="HisK_dim/P_dom"/>
</dbReference>
<evidence type="ECO:0000259" key="16">
    <source>
        <dbReference type="PROSITE" id="PS50109"/>
    </source>
</evidence>
<dbReference type="Gene3D" id="3.30.565.10">
    <property type="entry name" value="Histidine kinase-like ATPase, C-terminal domain"/>
    <property type="match status" value="1"/>
</dbReference>
<dbReference type="PROSITE" id="PS50109">
    <property type="entry name" value="HIS_KIN"/>
    <property type="match status" value="1"/>
</dbReference>
<evidence type="ECO:0000256" key="1">
    <source>
        <dbReference type="ARBA" id="ARBA00000085"/>
    </source>
</evidence>
<dbReference type="NCBIfam" id="TIGR00229">
    <property type="entry name" value="sensory_box"/>
    <property type="match status" value="1"/>
</dbReference>
<dbReference type="PANTHER" id="PTHR43065">
    <property type="entry name" value="SENSOR HISTIDINE KINASE"/>
    <property type="match status" value="1"/>
</dbReference>
<dbReference type="Proteomes" id="UP000217005">
    <property type="component" value="Unassembled WGS sequence"/>
</dbReference>